<dbReference type="Proteomes" id="UP000054018">
    <property type="component" value="Unassembled WGS sequence"/>
</dbReference>
<name>A0A0C9ZBY2_9AGAM</name>
<dbReference type="InterPro" id="IPR005824">
    <property type="entry name" value="KOW"/>
</dbReference>
<dbReference type="InterPro" id="IPR008991">
    <property type="entry name" value="Translation_prot_SH3-like_sf"/>
</dbReference>
<keyword evidence="3" id="KW-1185">Reference proteome</keyword>
<reference evidence="2 3" key="1">
    <citation type="submission" date="2014-04" db="EMBL/GenBank/DDBJ databases">
        <authorList>
            <consortium name="DOE Joint Genome Institute"/>
            <person name="Kuo A."/>
            <person name="Kohler A."/>
            <person name="Costa M.D."/>
            <person name="Nagy L.G."/>
            <person name="Floudas D."/>
            <person name="Copeland A."/>
            <person name="Barry K.W."/>
            <person name="Cichocki N."/>
            <person name="Veneault-Fourrey C."/>
            <person name="LaButti K."/>
            <person name="Lindquist E.A."/>
            <person name="Lipzen A."/>
            <person name="Lundell T."/>
            <person name="Morin E."/>
            <person name="Murat C."/>
            <person name="Sun H."/>
            <person name="Tunlid A."/>
            <person name="Henrissat B."/>
            <person name="Grigoriev I.V."/>
            <person name="Hibbett D.S."/>
            <person name="Martin F."/>
            <person name="Nordberg H.P."/>
            <person name="Cantor M.N."/>
            <person name="Hua S.X."/>
        </authorList>
    </citation>
    <scope>NUCLEOTIDE SEQUENCE [LARGE SCALE GENOMIC DNA]</scope>
    <source>
        <strain evidence="2 3">441</strain>
    </source>
</reference>
<accession>A0A0C9ZBY2</accession>
<protein>
    <recommendedName>
        <fullName evidence="1">KOW domain-containing protein</fullName>
    </recommendedName>
</protein>
<dbReference type="OrthoDB" id="2683074at2759"/>
<gene>
    <name evidence="2" type="ORF">PISMIDRAFT_49172</name>
</gene>
<feature type="domain" description="KOW" evidence="1">
    <location>
        <begin position="182"/>
        <end position="209"/>
    </location>
</feature>
<dbReference type="HOGENOM" id="CLU_087691_0_0_1"/>
<dbReference type="SMART" id="SM00739">
    <property type="entry name" value="KOW"/>
    <property type="match status" value="1"/>
</dbReference>
<feature type="non-terminal residue" evidence="2">
    <location>
        <position position="1"/>
    </location>
</feature>
<organism evidence="2 3">
    <name type="scientific">Pisolithus microcarpus 441</name>
    <dbReference type="NCBI Taxonomy" id="765257"/>
    <lineage>
        <taxon>Eukaryota</taxon>
        <taxon>Fungi</taxon>
        <taxon>Dikarya</taxon>
        <taxon>Basidiomycota</taxon>
        <taxon>Agaricomycotina</taxon>
        <taxon>Agaricomycetes</taxon>
        <taxon>Agaricomycetidae</taxon>
        <taxon>Boletales</taxon>
        <taxon>Sclerodermatineae</taxon>
        <taxon>Pisolithaceae</taxon>
        <taxon>Pisolithus</taxon>
    </lineage>
</organism>
<sequence>KDIVLLPPQEGTSIMVFKGQQILPTRNWVQIKKSPYNGDVGYVEESTESDAIVLVAPRHVPYDLPEESGERVLFDIELARMAGLDPVPVLSPHGTEIGYSCSGEEFIYGLLRLTLPVDTLELLDLPHLDDIRFHVAAEFDLPFVERMLNLFSAQFWQEQDAVEVHEGELRSKRGALVDLRRVFKIGDTVEVIAGPFCGETGYIVAQRARTIVLVI</sequence>
<evidence type="ECO:0000313" key="2">
    <source>
        <dbReference type="EMBL" id="KIK17458.1"/>
    </source>
</evidence>
<proteinExistence type="predicted"/>
<dbReference type="AlphaFoldDB" id="A0A0C9ZBY2"/>
<evidence type="ECO:0000259" key="1">
    <source>
        <dbReference type="SMART" id="SM00739"/>
    </source>
</evidence>
<evidence type="ECO:0000313" key="3">
    <source>
        <dbReference type="Proteomes" id="UP000054018"/>
    </source>
</evidence>
<dbReference type="EMBL" id="KN833827">
    <property type="protein sequence ID" value="KIK17458.1"/>
    <property type="molecule type" value="Genomic_DNA"/>
</dbReference>
<dbReference type="SUPFAM" id="SSF50104">
    <property type="entry name" value="Translation proteins SH3-like domain"/>
    <property type="match status" value="1"/>
</dbReference>
<feature type="non-terminal residue" evidence="2">
    <location>
        <position position="215"/>
    </location>
</feature>
<reference evidence="3" key="2">
    <citation type="submission" date="2015-01" db="EMBL/GenBank/DDBJ databases">
        <title>Evolutionary Origins and Diversification of the Mycorrhizal Mutualists.</title>
        <authorList>
            <consortium name="DOE Joint Genome Institute"/>
            <consortium name="Mycorrhizal Genomics Consortium"/>
            <person name="Kohler A."/>
            <person name="Kuo A."/>
            <person name="Nagy L.G."/>
            <person name="Floudas D."/>
            <person name="Copeland A."/>
            <person name="Barry K.W."/>
            <person name="Cichocki N."/>
            <person name="Veneault-Fourrey C."/>
            <person name="LaButti K."/>
            <person name="Lindquist E.A."/>
            <person name="Lipzen A."/>
            <person name="Lundell T."/>
            <person name="Morin E."/>
            <person name="Murat C."/>
            <person name="Riley R."/>
            <person name="Ohm R."/>
            <person name="Sun H."/>
            <person name="Tunlid A."/>
            <person name="Henrissat B."/>
            <person name="Grigoriev I.V."/>
            <person name="Hibbett D.S."/>
            <person name="Martin F."/>
        </authorList>
    </citation>
    <scope>NUCLEOTIDE SEQUENCE [LARGE SCALE GENOMIC DNA]</scope>
    <source>
        <strain evidence="3">441</strain>
    </source>
</reference>